<protein>
    <submittedName>
        <fullName evidence="2">Uncharacterized protein</fullName>
    </submittedName>
</protein>
<sequence length="108" mass="11124">MMMRGSALAVPSFAPRCSLLLLLLLLLRTTSALPQLLLPPAPLTGCLSAVMDLNDDIALGNPSAAASSIATDPPEACRAAGFDGVLYLPYRPEDAADFLGEIAQAIAG</sequence>
<gene>
    <name evidence="3" type="ORF">BN1708_004871</name>
    <name evidence="2" type="ORF">BN1723_000260</name>
</gene>
<reference evidence="4 5" key="1">
    <citation type="submission" date="2015-05" db="EMBL/GenBank/DDBJ databases">
        <authorList>
            <person name="Fogelqvist Johan"/>
        </authorList>
    </citation>
    <scope>NUCLEOTIDE SEQUENCE [LARGE SCALE GENOMIC DNA]</scope>
    <source>
        <strain evidence="3">VL1</strain>
        <strain evidence="2">VL2</strain>
    </source>
</reference>
<keyword evidence="1" id="KW-0732">Signal</keyword>
<evidence type="ECO:0000313" key="2">
    <source>
        <dbReference type="EMBL" id="CRK20407.1"/>
    </source>
</evidence>
<evidence type="ECO:0000256" key="1">
    <source>
        <dbReference type="SAM" id="SignalP"/>
    </source>
</evidence>
<dbReference type="AlphaFoldDB" id="A0A0G4LEE3"/>
<dbReference type="EMBL" id="CVQI01011112">
    <property type="protein sequence ID" value="CRK20407.1"/>
    <property type="molecule type" value="Genomic_DNA"/>
</dbReference>
<proteinExistence type="predicted"/>
<evidence type="ECO:0000313" key="4">
    <source>
        <dbReference type="Proteomes" id="UP000044602"/>
    </source>
</evidence>
<organism evidence="2 5">
    <name type="scientific">Verticillium longisporum</name>
    <name type="common">Verticillium dahliae var. longisporum</name>
    <dbReference type="NCBI Taxonomy" id="100787"/>
    <lineage>
        <taxon>Eukaryota</taxon>
        <taxon>Fungi</taxon>
        <taxon>Dikarya</taxon>
        <taxon>Ascomycota</taxon>
        <taxon>Pezizomycotina</taxon>
        <taxon>Sordariomycetes</taxon>
        <taxon>Hypocreomycetidae</taxon>
        <taxon>Glomerellales</taxon>
        <taxon>Plectosphaerellaceae</taxon>
        <taxon>Verticillium</taxon>
    </lineage>
</organism>
<dbReference type="Proteomes" id="UP000045706">
    <property type="component" value="Unassembled WGS sequence"/>
</dbReference>
<evidence type="ECO:0000313" key="5">
    <source>
        <dbReference type="Proteomes" id="UP000045706"/>
    </source>
</evidence>
<accession>A0A0G4LEE3</accession>
<evidence type="ECO:0000313" key="3">
    <source>
        <dbReference type="EMBL" id="CRK29049.1"/>
    </source>
</evidence>
<dbReference type="EMBL" id="CVQH01020973">
    <property type="protein sequence ID" value="CRK29049.1"/>
    <property type="molecule type" value="Genomic_DNA"/>
</dbReference>
<feature type="chain" id="PRO_5007404757" evidence="1">
    <location>
        <begin position="33"/>
        <end position="108"/>
    </location>
</feature>
<keyword evidence="4" id="KW-1185">Reference proteome</keyword>
<feature type="signal peptide" evidence="1">
    <location>
        <begin position="1"/>
        <end position="32"/>
    </location>
</feature>
<name>A0A0G4LEE3_VERLO</name>
<dbReference type="Proteomes" id="UP000044602">
    <property type="component" value="Unassembled WGS sequence"/>
</dbReference>